<accession>A0A841JTC8</accession>
<dbReference type="InterPro" id="IPR014721">
    <property type="entry name" value="Ribsml_uS5_D2-typ_fold_subgr"/>
</dbReference>
<keyword evidence="8" id="KW-0808">Transferase</keyword>
<keyword evidence="1" id="KW-0547">Nucleotide-binding</keyword>
<dbReference type="GO" id="GO:0004335">
    <property type="term" value="F:galactokinase activity"/>
    <property type="evidence" value="ECO:0007669"/>
    <property type="project" value="InterPro"/>
</dbReference>
<dbReference type="Pfam" id="PF10509">
    <property type="entry name" value="GalKase_gal_bdg"/>
    <property type="match status" value="1"/>
</dbReference>
<dbReference type="Proteomes" id="UP000538666">
    <property type="component" value="Unassembled WGS sequence"/>
</dbReference>
<dbReference type="InterPro" id="IPR013750">
    <property type="entry name" value="GHMP_kinase_C_dom"/>
</dbReference>
<dbReference type="GO" id="GO:0005524">
    <property type="term" value="F:ATP binding"/>
    <property type="evidence" value="ECO:0007669"/>
    <property type="project" value="UniProtKB-KW"/>
</dbReference>
<evidence type="ECO:0000256" key="1">
    <source>
        <dbReference type="ARBA" id="ARBA00022741"/>
    </source>
</evidence>
<dbReference type="GO" id="GO:0005829">
    <property type="term" value="C:cytosol"/>
    <property type="evidence" value="ECO:0007669"/>
    <property type="project" value="TreeGrafter"/>
</dbReference>
<dbReference type="GO" id="GO:0006012">
    <property type="term" value="P:galactose metabolic process"/>
    <property type="evidence" value="ECO:0007669"/>
    <property type="project" value="UniProtKB-KW"/>
</dbReference>
<evidence type="ECO:0000259" key="6">
    <source>
        <dbReference type="Pfam" id="PF08544"/>
    </source>
</evidence>
<gene>
    <name evidence="8" type="ORF">HNQ77_002618</name>
</gene>
<keyword evidence="3" id="KW-0067">ATP-binding</keyword>
<evidence type="ECO:0000256" key="3">
    <source>
        <dbReference type="ARBA" id="ARBA00022840"/>
    </source>
</evidence>
<keyword evidence="2 8" id="KW-0418">Kinase</keyword>
<evidence type="ECO:0000313" key="8">
    <source>
        <dbReference type="EMBL" id="MBB6144662.1"/>
    </source>
</evidence>
<dbReference type="SUPFAM" id="SSF54211">
    <property type="entry name" value="Ribosomal protein S5 domain 2-like"/>
    <property type="match status" value="1"/>
</dbReference>
<dbReference type="OrthoDB" id="250531at2"/>
<dbReference type="Gene3D" id="3.30.230.10">
    <property type="match status" value="1"/>
</dbReference>
<dbReference type="Gene3D" id="3.30.70.890">
    <property type="entry name" value="GHMP kinase, C-terminal domain"/>
    <property type="match status" value="1"/>
</dbReference>
<dbReference type="PRINTS" id="PR00959">
    <property type="entry name" value="MEVGALKINASE"/>
</dbReference>
<feature type="domain" description="GHMP kinase C-terminal" evidence="6">
    <location>
        <begin position="362"/>
        <end position="430"/>
    </location>
</feature>
<proteinExistence type="predicted"/>
<dbReference type="InterPro" id="IPR006206">
    <property type="entry name" value="Mevalonate/galactokinase"/>
</dbReference>
<dbReference type="PIRSF" id="PIRSF000530">
    <property type="entry name" value="Galactokinase"/>
    <property type="match status" value="1"/>
</dbReference>
<evidence type="ECO:0000259" key="7">
    <source>
        <dbReference type="Pfam" id="PF10509"/>
    </source>
</evidence>
<keyword evidence="9" id="KW-1185">Reference proteome</keyword>
<dbReference type="InterPro" id="IPR020568">
    <property type="entry name" value="Ribosomal_Su5_D2-typ_SF"/>
</dbReference>
<dbReference type="SUPFAM" id="SSF55060">
    <property type="entry name" value="GHMP Kinase, C-terminal domain"/>
    <property type="match status" value="1"/>
</dbReference>
<reference evidence="8 9" key="1">
    <citation type="submission" date="2020-08" db="EMBL/GenBank/DDBJ databases">
        <title>Genomic Encyclopedia of Type Strains, Phase IV (KMG-IV): sequencing the most valuable type-strain genomes for metagenomic binning, comparative biology and taxonomic classification.</title>
        <authorList>
            <person name="Goeker M."/>
        </authorList>
    </citation>
    <scope>NUCLEOTIDE SEQUENCE [LARGE SCALE GENOMIC DNA]</scope>
    <source>
        <strain evidence="8 9">DSM 103733</strain>
    </source>
</reference>
<keyword evidence="4" id="KW-0119">Carbohydrate metabolism</keyword>
<evidence type="ECO:0000256" key="4">
    <source>
        <dbReference type="ARBA" id="ARBA00023144"/>
    </source>
</evidence>
<dbReference type="InterPro" id="IPR036554">
    <property type="entry name" value="GHMP_kinase_C_sf"/>
</dbReference>
<evidence type="ECO:0000256" key="2">
    <source>
        <dbReference type="ARBA" id="ARBA00022777"/>
    </source>
</evidence>
<dbReference type="InterPro" id="IPR000705">
    <property type="entry name" value="Galactokinase"/>
</dbReference>
<dbReference type="InterPro" id="IPR019539">
    <property type="entry name" value="GalKase_N"/>
</dbReference>
<name>A0A841JTC8_9BACT</name>
<keyword evidence="4" id="KW-0299">Galactose metabolism</keyword>
<sequence length="466" mass="50216">MRHFEDQVASVVAAHDFFAPEKPIWVARAPGRLDVMGGNVDYTGGMVLQGLLNEAVWIAAQPRSDDVIRILNPGAARFGWASSIDLLTEDCDDLDSFRLRYNKDGHSRWAGYVAGALHFLRSRYRCGTQGGIDLFISSDLPPNKGVSSSAALEVAALKAASAAWGQPMDGVALATAGQWVENVVVGAACGIMDQAAIVLGQENHLLPLLCQPCQHFPPVRLPAGLRIWGIDSMAPRSTSGFAYEAARAAAFVGYKLLCDLDGIKVTPDPESEIPRWTDSRWQGHLSNLAPSEFRARYERRLPESMTGREFLAKGGEHVDPFTRIHPETEYPVRAAVRYATEENLRVQMVSALLSAEPSEATARLIGEILCQSHAAYAECGLGSDACDELVSRALKAGFFGAKMTGGGSGGVVAILGRTGDRESIRRIAEEYAAERGTMPHIFSGSSEGVDAFGVRSLQLSPLAGMR</sequence>
<evidence type="ECO:0000259" key="5">
    <source>
        <dbReference type="Pfam" id="PF00288"/>
    </source>
</evidence>
<dbReference type="Pfam" id="PF08544">
    <property type="entry name" value="GHMP_kinases_C"/>
    <property type="match status" value="1"/>
</dbReference>
<dbReference type="InterPro" id="IPR006204">
    <property type="entry name" value="GHMP_kinase_N_dom"/>
</dbReference>
<organism evidence="8 9">
    <name type="scientific">Silvibacterium bohemicum</name>
    <dbReference type="NCBI Taxonomy" id="1577686"/>
    <lineage>
        <taxon>Bacteria</taxon>
        <taxon>Pseudomonadati</taxon>
        <taxon>Acidobacteriota</taxon>
        <taxon>Terriglobia</taxon>
        <taxon>Terriglobales</taxon>
        <taxon>Acidobacteriaceae</taxon>
        <taxon>Silvibacterium</taxon>
    </lineage>
</organism>
<dbReference type="Pfam" id="PF00288">
    <property type="entry name" value="GHMP_kinases_N"/>
    <property type="match status" value="1"/>
</dbReference>
<dbReference type="PANTHER" id="PTHR10457">
    <property type="entry name" value="MEVALONATE KINASE/GALACTOKINASE"/>
    <property type="match status" value="1"/>
</dbReference>
<dbReference type="GO" id="GO:0009702">
    <property type="term" value="F:L-arabinokinase activity"/>
    <property type="evidence" value="ECO:0007669"/>
    <property type="project" value="UniProtKB-EC"/>
</dbReference>
<protein>
    <submittedName>
        <fullName evidence="8">L-arabinokinase</fullName>
        <ecNumber evidence="8">2.7.1.46</ecNumber>
    </submittedName>
</protein>
<dbReference type="PANTHER" id="PTHR10457:SF35">
    <property type="entry name" value="L-ARABINOKINASE"/>
    <property type="match status" value="1"/>
</dbReference>
<evidence type="ECO:0000313" key="9">
    <source>
        <dbReference type="Proteomes" id="UP000538666"/>
    </source>
</evidence>
<dbReference type="EMBL" id="JACHEK010000005">
    <property type="protein sequence ID" value="MBB6144662.1"/>
    <property type="molecule type" value="Genomic_DNA"/>
</dbReference>
<dbReference type="RefSeq" id="WP_050059749.1">
    <property type="nucleotide sequence ID" value="NZ_JACHEK010000005.1"/>
</dbReference>
<dbReference type="PRINTS" id="PR00473">
    <property type="entry name" value="GALCTOKINASE"/>
</dbReference>
<comment type="caution">
    <text evidence="8">The sequence shown here is derived from an EMBL/GenBank/DDBJ whole genome shotgun (WGS) entry which is preliminary data.</text>
</comment>
<dbReference type="AlphaFoldDB" id="A0A841JTC8"/>
<dbReference type="EC" id="2.7.1.46" evidence="8"/>
<feature type="domain" description="Galactokinase N-terminal" evidence="7">
    <location>
        <begin position="21"/>
        <end position="62"/>
    </location>
</feature>
<feature type="domain" description="GHMP kinase N-terminal" evidence="5">
    <location>
        <begin position="112"/>
        <end position="201"/>
    </location>
</feature>